<evidence type="ECO:0000256" key="4">
    <source>
        <dbReference type="ARBA" id="ARBA00022840"/>
    </source>
</evidence>
<evidence type="ECO:0000256" key="5">
    <source>
        <dbReference type="SAM" id="MobiDB-lite"/>
    </source>
</evidence>
<keyword evidence="3" id="KW-0418">Kinase</keyword>
<keyword evidence="8" id="KW-1185">Reference proteome</keyword>
<feature type="compositionally biased region" description="Polar residues" evidence="5">
    <location>
        <begin position="99"/>
        <end position="111"/>
    </location>
</feature>
<reference evidence="7 8" key="1">
    <citation type="journal article" date="2021" name="Sci. Rep.">
        <title>The genome of the diatom Chaetoceros tenuissimus carries an ancient integrated fragment of an extant virus.</title>
        <authorList>
            <person name="Hongo Y."/>
            <person name="Kimura K."/>
            <person name="Takaki Y."/>
            <person name="Yoshida Y."/>
            <person name="Baba S."/>
            <person name="Kobayashi G."/>
            <person name="Nagasaki K."/>
            <person name="Hano T."/>
            <person name="Tomaru Y."/>
        </authorList>
    </citation>
    <scope>NUCLEOTIDE SEQUENCE [LARGE SCALE GENOMIC DNA]</scope>
    <source>
        <strain evidence="7 8">NIES-3715</strain>
    </source>
</reference>
<dbReference type="SMART" id="SM00220">
    <property type="entry name" value="S_TKc"/>
    <property type="match status" value="1"/>
</dbReference>
<keyword evidence="4" id="KW-0067">ATP-binding</keyword>
<accession>A0AAD3CEV7</accession>
<comment type="caution">
    <text evidence="7">The sequence shown here is derived from an EMBL/GenBank/DDBJ whole genome shotgun (WGS) entry which is preliminary data.</text>
</comment>
<keyword evidence="2" id="KW-0547">Nucleotide-binding</keyword>
<evidence type="ECO:0000256" key="3">
    <source>
        <dbReference type="ARBA" id="ARBA00022777"/>
    </source>
</evidence>
<organism evidence="7 8">
    <name type="scientific">Chaetoceros tenuissimus</name>
    <dbReference type="NCBI Taxonomy" id="426638"/>
    <lineage>
        <taxon>Eukaryota</taxon>
        <taxon>Sar</taxon>
        <taxon>Stramenopiles</taxon>
        <taxon>Ochrophyta</taxon>
        <taxon>Bacillariophyta</taxon>
        <taxon>Coscinodiscophyceae</taxon>
        <taxon>Chaetocerotophycidae</taxon>
        <taxon>Chaetocerotales</taxon>
        <taxon>Chaetocerotaceae</taxon>
        <taxon>Chaetoceros</taxon>
    </lineage>
</organism>
<sequence length="403" mass="45622">MEVEKEMNSSSGRRDSALRILRCQESLKDMYTDSNIFHESKSTSQIQLQDVKRGSVIGRGTFGQVRSLTSLLFTHETSLTQASSGNSMNSIDDNVVEEGNSQSSNDPMSDISSPQKYVLKEIRGSILNQGDATAVEAAAIDLARESRFLQLLSRHENIISVYSTGGCEGSRNFFILMEKINKTLDDLIQGEWKFLQKNIGSIAVQKYLKEQVSDQQHDFDLSKTSKDLKREATNNFLLLRLQIIEGIASGLSFLHEHKDVKSSNIGISSEGVPIIFDFGLARELKDKDRVDEEGNYKLTKMVGSFRYMSPEAYKGEPYGLASDVHSFSLLFYEALALEKPFHRIHPLRFQRAVFEKKKRPKINKSVPKDIRQLLERGWHPEPMNRPSAKQIGDFVKTYIAINK</sequence>
<evidence type="ECO:0000259" key="6">
    <source>
        <dbReference type="PROSITE" id="PS50011"/>
    </source>
</evidence>
<protein>
    <recommendedName>
        <fullName evidence="6">Protein kinase domain-containing protein</fullName>
    </recommendedName>
</protein>
<evidence type="ECO:0000313" key="8">
    <source>
        <dbReference type="Proteomes" id="UP001054902"/>
    </source>
</evidence>
<dbReference type="GO" id="GO:0005524">
    <property type="term" value="F:ATP binding"/>
    <property type="evidence" value="ECO:0007669"/>
    <property type="project" value="UniProtKB-KW"/>
</dbReference>
<dbReference type="SUPFAM" id="SSF56112">
    <property type="entry name" value="Protein kinase-like (PK-like)"/>
    <property type="match status" value="1"/>
</dbReference>
<dbReference type="InterPro" id="IPR051681">
    <property type="entry name" value="Ser/Thr_Kinases-Pseudokinases"/>
</dbReference>
<dbReference type="InterPro" id="IPR000719">
    <property type="entry name" value="Prot_kinase_dom"/>
</dbReference>
<dbReference type="Gene3D" id="1.10.510.10">
    <property type="entry name" value="Transferase(Phosphotransferase) domain 1"/>
    <property type="match status" value="1"/>
</dbReference>
<feature type="domain" description="Protein kinase" evidence="6">
    <location>
        <begin position="51"/>
        <end position="399"/>
    </location>
</feature>
<dbReference type="PROSITE" id="PS50011">
    <property type="entry name" value="PROTEIN_KINASE_DOM"/>
    <property type="match status" value="1"/>
</dbReference>
<proteinExistence type="predicted"/>
<dbReference type="Pfam" id="PF00069">
    <property type="entry name" value="Pkinase"/>
    <property type="match status" value="1"/>
</dbReference>
<dbReference type="PANTHER" id="PTHR44329:SF288">
    <property type="entry name" value="MITOGEN-ACTIVATED PROTEIN KINASE KINASE KINASE 20"/>
    <property type="match status" value="1"/>
</dbReference>
<dbReference type="AlphaFoldDB" id="A0AAD3CEV7"/>
<dbReference type="PANTHER" id="PTHR44329">
    <property type="entry name" value="SERINE/THREONINE-PROTEIN KINASE TNNI3K-RELATED"/>
    <property type="match status" value="1"/>
</dbReference>
<keyword evidence="1" id="KW-0808">Transferase</keyword>
<evidence type="ECO:0000256" key="2">
    <source>
        <dbReference type="ARBA" id="ARBA00022741"/>
    </source>
</evidence>
<gene>
    <name evidence="7" type="ORF">CTEN210_01032</name>
</gene>
<dbReference type="Proteomes" id="UP001054902">
    <property type="component" value="Unassembled WGS sequence"/>
</dbReference>
<dbReference type="GO" id="GO:0004674">
    <property type="term" value="F:protein serine/threonine kinase activity"/>
    <property type="evidence" value="ECO:0007669"/>
    <property type="project" value="TreeGrafter"/>
</dbReference>
<name>A0AAD3CEV7_9STRA</name>
<evidence type="ECO:0000313" key="7">
    <source>
        <dbReference type="EMBL" id="GFH44558.1"/>
    </source>
</evidence>
<feature type="compositionally biased region" description="Polar residues" evidence="5">
    <location>
        <begin position="82"/>
        <end position="92"/>
    </location>
</feature>
<feature type="region of interest" description="Disordered" evidence="5">
    <location>
        <begin position="82"/>
        <end position="111"/>
    </location>
</feature>
<dbReference type="InterPro" id="IPR011009">
    <property type="entry name" value="Kinase-like_dom_sf"/>
</dbReference>
<dbReference type="EMBL" id="BLLK01000020">
    <property type="protein sequence ID" value="GFH44558.1"/>
    <property type="molecule type" value="Genomic_DNA"/>
</dbReference>
<evidence type="ECO:0000256" key="1">
    <source>
        <dbReference type="ARBA" id="ARBA00022679"/>
    </source>
</evidence>